<evidence type="ECO:0000256" key="3">
    <source>
        <dbReference type="ARBA" id="ARBA00022692"/>
    </source>
</evidence>
<dbReference type="GO" id="GO:0005886">
    <property type="term" value="C:plasma membrane"/>
    <property type="evidence" value="ECO:0007669"/>
    <property type="project" value="UniProtKB-SubCell"/>
</dbReference>
<dbReference type="PANTHER" id="PTHR30572">
    <property type="entry name" value="MEMBRANE COMPONENT OF TRANSPORTER-RELATED"/>
    <property type="match status" value="1"/>
</dbReference>
<dbReference type="OrthoDB" id="3719151at2"/>
<keyword evidence="4 7" id="KW-1133">Transmembrane helix</keyword>
<evidence type="ECO:0000256" key="4">
    <source>
        <dbReference type="ARBA" id="ARBA00022989"/>
    </source>
</evidence>
<evidence type="ECO:0000256" key="6">
    <source>
        <dbReference type="ARBA" id="ARBA00038076"/>
    </source>
</evidence>
<protein>
    <submittedName>
        <fullName evidence="9">Putative ABC transport system permease protein</fullName>
    </submittedName>
</protein>
<evidence type="ECO:0000313" key="9">
    <source>
        <dbReference type="EMBL" id="SEE31203.1"/>
    </source>
</evidence>
<comment type="similarity">
    <text evidence="6">Belongs to the ABC-4 integral membrane protein family.</text>
</comment>
<sequence>MKTRLLLRMVRSSIGATVALALLVAVASAIFTAWPRLERQTFTDEVNYAIAETPPTLRALTATLPDPPVRDEAGLAELESVLAQTFTGAGEHMTRTTGDPRVSVTTTRVSMSAADRGSDDFFETSVRFRVDRGISSLVEMVEGTAPGPPAEASDGGALAPVEVMLAAGTAERMELGLGERFTAPVTTNSYAAGSSTRSEFVVVGVFEATNPAADQWQHQLNTLTPRIDSDFNRGDAATATVYIDPASLAWMARSAEAEIWVPVRAEAEGAAGLLADLRAFTAVEHPLELSGPSDPPQVRFDTGLTEVLHSAIGRWRSTSTVLAMVAAGPIGVTFAVLALGARLALTRRAASLALAAARGGSGRQLRSLLAVEGLAFGIPAAVLGAAVAILAVPVPGAAPAPTNLLLPAATALAPAVLLAAMPLPRLRPSRDDVAIRSRSRWRWVVEVAVLLITAASLWLVTGQGVTGAGGGTDPLAVTAPLLLAISVSLLTLRLFPLVVHVVHGAARRGRGLTAFLGSARLLRSGATPLIPVLALATGVAIAVLAATMLTTLRGGVDDGARADAGADVRLNGPTFSEGDLTEIAGLDGVAAVSAVTTIPAVALAEDDTSRRVTVYAVDSATLPEVQTDVPGAVTVPGGFSELSPTGVPALVWSGHEVDTSEEVRLVLDSSVVLDVVGEPAAAPGVVGPGAWVIVDLQLVREATGQNLVPRDVLVDLDDGAGPDAVRALSEWMAGRGTIVSPAESTAEFLASPSARSLQAGFVIALVVSLVLACLAIILGLLLAAPERRRLLGVLRTLGVSRAMAGRLVAWESVPLVVAALVVGTGLGLVLPYLVAGTVDLRPFTGADTAPELRSDPLLITGVVAALAVVLTVCVLLAGVIARRLSTSVLRIGES</sequence>
<feature type="transmembrane region" description="Helical" evidence="7">
    <location>
        <begin position="857"/>
        <end position="881"/>
    </location>
</feature>
<dbReference type="STRING" id="648782.SAMN04488554_2061"/>
<dbReference type="AlphaFoldDB" id="A0A1H5HTB1"/>
<gene>
    <name evidence="9" type="ORF">SAMN04488554_2061</name>
</gene>
<proteinExistence type="inferred from homology"/>
<evidence type="ECO:0000259" key="8">
    <source>
        <dbReference type="Pfam" id="PF02687"/>
    </source>
</evidence>
<evidence type="ECO:0000256" key="5">
    <source>
        <dbReference type="ARBA" id="ARBA00023136"/>
    </source>
</evidence>
<keyword evidence="10" id="KW-1185">Reference proteome</keyword>
<dbReference type="InterPro" id="IPR003838">
    <property type="entry name" value="ABC3_permease_C"/>
</dbReference>
<comment type="subcellular location">
    <subcellularLocation>
        <location evidence="1">Cell membrane</location>
        <topology evidence="1">Multi-pass membrane protein</topology>
    </subcellularLocation>
</comment>
<feature type="transmembrane region" description="Helical" evidence="7">
    <location>
        <begin position="365"/>
        <end position="392"/>
    </location>
</feature>
<feature type="transmembrane region" description="Helical" evidence="7">
    <location>
        <begin position="761"/>
        <end position="784"/>
    </location>
</feature>
<name>A0A1H5HTB1_9MICO</name>
<reference evidence="10" key="1">
    <citation type="submission" date="2016-10" db="EMBL/GenBank/DDBJ databases">
        <authorList>
            <person name="Varghese N."/>
            <person name="Submissions S."/>
        </authorList>
    </citation>
    <scope>NUCLEOTIDE SEQUENCE [LARGE SCALE GENOMIC DNA]</scope>
    <source>
        <strain evidence="10">DSM 21368</strain>
    </source>
</reference>
<feature type="transmembrane region" description="Helical" evidence="7">
    <location>
        <begin position="321"/>
        <end position="345"/>
    </location>
</feature>
<dbReference type="PANTHER" id="PTHR30572:SF4">
    <property type="entry name" value="ABC TRANSPORTER PERMEASE YTRF"/>
    <property type="match status" value="1"/>
</dbReference>
<feature type="transmembrane region" description="Helical" evidence="7">
    <location>
        <begin position="813"/>
        <end position="834"/>
    </location>
</feature>
<dbReference type="RefSeq" id="WP_089772820.1">
    <property type="nucleotide sequence ID" value="NZ_FNTX01000001.1"/>
</dbReference>
<accession>A0A1H5HTB1</accession>
<keyword evidence="2" id="KW-1003">Cell membrane</keyword>
<feature type="transmembrane region" description="Helical" evidence="7">
    <location>
        <begin position="481"/>
        <end position="505"/>
    </location>
</feature>
<feature type="transmembrane region" description="Helical" evidence="7">
    <location>
        <begin position="526"/>
        <end position="549"/>
    </location>
</feature>
<dbReference type="Pfam" id="PF02687">
    <property type="entry name" value="FtsX"/>
    <property type="match status" value="1"/>
</dbReference>
<evidence type="ECO:0000256" key="7">
    <source>
        <dbReference type="SAM" id="Phobius"/>
    </source>
</evidence>
<dbReference type="GO" id="GO:0022857">
    <property type="term" value="F:transmembrane transporter activity"/>
    <property type="evidence" value="ECO:0007669"/>
    <property type="project" value="TreeGrafter"/>
</dbReference>
<feature type="domain" description="ABC3 transporter permease C-terminal" evidence="8">
    <location>
        <begin position="763"/>
        <end position="880"/>
    </location>
</feature>
<feature type="transmembrane region" description="Helical" evidence="7">
    <location>
        <begin position="404"/>
        <end position="423"/>
    </location>
</feature>
<evidence type="ECO:0000313" key="10">
    <source>
        <dbReference type="Proteomes" id="UP000199220"/>
    </source>
</evidence>
<evidence type="ECO:0000256" key="1">
    <source>
        <dbReference type="ARBA" id="ARBA00004651"/>
    </source>
</evidence>
<keyword evidence="3 7" id="KW-0812">Transmembrane</keyword>
<keyword evidence="5 7" id="KW-0472">Membrane</keyword>
<organism evidence="9 10">
    <name type="scientific">Ruania alba</name>
    <dbReference type="NCBI Taxonomy" id="648782"/>
    <lineage>
        <taxon>Bacteria</taxon>
        <taxon>Bacillati</taxon>
        <taxon>Actinomycetota</taxon>
        <taxon>Actinomycetes</taxon>
        <taxon>Micrococcales</taxon>
        <taxon>Ruaniaceae</taxon>
        <taxon>Ruania</taxon>
    </lineage>
</organism>
<evidence type="ECO:0000256" key="2">
    <source>
        <dbReference type="ARBA" id="ARBA00022475"/>
    </source>
</evidence>
<dbReference type="InterPro" id="IPR050250">
    <property type="entry name" value="Macrolide_Exporter_MacB"/>
</dbReference>
<feature type="transmembrane region" description="Helical" evidence="7">
    <location>
        <begin position="443"/>
        <end position="461"/>
    </location>
</feature>
<dbReference type="Proteomes" id="UP000199220">
    <property type="component" value="Unassembled WGS sequence"/>
</dbReference>
<dbReference type="EMBL" id="FNTX01000001">
    <property type="protein sequence ID" value="SEE31203.1"/>
    <property type="molecule type" value="Genomic_DNA"/>
</dbReference>